<dbReference type="EMBL" id="JACHBK010000002">
    <property type="protein sequence ID" value="MBB5534303.1"/>
    <property type="molecule type" value="Genomic_DNA"/>
</dbReference>
<proteinExistence type="inferred from homology"/>
<dbReference type="InterPro" id="IPR055170">
    <property type="entry name" value="GFO_IDH_MocA-like_dom"/>
</dbReference>
<comment type="similarity">
    <text evidence="1">Belongs to the Gfo/Idh/MocA family.</text>
</comment>
<name>A0A7W8X8A8_9HYPH</name>
<protein>
    <submittedName>
        <fullName evidence="5">Putative dehydrogenase</fullName>
    </submittedName>
</protein>
<feature type="domain" description="GFO/IDH/MocA-like oxidoreductase" evidence="4">
    <location>
        <begin position="143"/>
        <end position="256"/>
    </location>
</feature>
<dbReference type="GO" id="GO:0000166">
    <property type="term" value="F:nucleotide binding"/>
    <property type="evidence" value="ECO:0007669"/>
    <property type="project" value="InterPro"/>
</dbReference>
<dbReference type="InterPro" id="IPR000683">
    <property type="entry name" value="Gfo/Idh/MocA-like_OxRdtase_N"/>
</dbReference>
<dbReference type="SUPFAM" id="SSF51735">
    <property type="entry name" value="NAD(P)-binding Rossmann-fold domains"/>
    <property type="match status" value="1"/>
</dbReference>
<dbReference type="Gene3D" id="3.40.50.720">
    <property type="entry name" value="NAD(P)-binding Rossmann-like Domain"/>
    <property type="match status" value="1"/>
</dbReference>
<dbReference type="InterPro" id="IPR050984">
    <property type="entry name" value="Gfo/Idh/MocA_domain"/>
</dbReference>
<evidence type="ECO:0000259" key="4">
    <source>
        <dbReference type="Pfam" id="PF22725"/>
    </source>
</evidence>
<evidence type="ECO:0000259" key="3">
    <source>
        <dbReference type="Pfam" id="PF01408"/>
    </source>
</evidence>
<gene>
    <name evidence="5" type="ORF">GGD55_000974</name>
</gene>
<dbReference type="Pfam" id="PF01408">
    <property type="entry name" value="GFO_IDH_MocA"/>
    <property type="match status" value="1"/>
</dbReference>
<dbReference type="PANTHER" id="PTHR22604:SF105">
    <property type="entry name" value="TRANS-1,2-DIHYDROBENZENE-1,2-DIOL DEHYDROGENASE"/>
    <property type="match status" value="1"/>
</dbReference>
<evidence type="ECO:0000313" key="6">
    <source>
        <dbReference type="Proteomes" id="UP000585507"/>
    </source>
</evidence>
<evidence type="ECO:0000313" key="5">
    <source>
        <dbReference type="EMBL" id="MBB5534303.1"/>
    </source>
</evidence>
<dbReference type="Proteomes" id="UP000585507">
    <property type="component" value="Unassembled WGS sequence"/>
</dbReference>
<keyword evidence="2" id="KW-0560">Oxidoreductase</keyword>
<dbReference type="InterPro" id="IPR036291">
    <property type="entry name" value="NAD(P)-bd_dom_sf"/>
</dbReference>
<evidence type="ECO:0000256" key="2">
    <source>
        <dbReference type="ARBA" id="ARBA00023002"/>
    </source>
</evidence>
<organism evidence="5 6">
    <name type="scientific">Rhizobium giardinii</name>
    <dbReference type="NCBI Taxonomy" id="56731"/>
    <lineage>
        <taxon>Bacteria</taxon>
        <taxon>Pseudomonadati</taxon>
        <taxon>Pseudomonadota</taxon>
        <taxon>Alphaproteobacteria</taxon>
        <taxon>Hyphomicrobiales</taxon>
        <taxon>Rhizobiaceae</taxon>
        <taxon>Rhizobium/Agrobacterium group</taxon>
        <taxon>Rhizobium</taxon>
    </lineage>
</organism>
<feature type="domain" description="Gfo/Idh/MocA-like oxidoreductase N-terminal" evidence="3">
    <location>
        <begin position="14"/>
        <end position="127"/>
    </location>
</feature>
<dbReference type="RefSeq" id="WP_018326887.1">
    <property type="nucleotide sequence ID" value="NZ_JACHBK010000002.1"/>
</dbReference>
<dbReference type="AlphaFoldDB" id="A0A7W8X8A8"/>
<dbReference type="GO" id="GO:0016491">
    <property type="term" value="F:oxidoreductase activity"/>
    <property type="evidence" value="ECO:0007669"/>
    <property type="project" value="UniProtKB-KW"/>
</dbReference>
<dbReference type="SUPFAM" id="SSF55347">
    <property type="entry name" value="Glyceraldehyde-3-phosphate dehydrogenase-like, C-terminal domain"/>
    <property type="match status" value="1"/>
</dbReference>
<sequence>MNTTSQNRLSPSTVRWAVLGTGTIASSFAQDIRLAGNAELVAVCSRTAEAAAAFSQRVGGLRVLPSIEALATDAQIDAVYLATPNTAHFEQAQLLLRAKKPVLVEKPLVMASAEARRLAELAGEMKTFAMEALWPVFLPAIDRLRSLIADNAIGSVTGIRAELAYARTLDLNSRFFSKALGGGSLFDLGVYPVGLTLALFGFPQAVSGRWRAAPTGVDMSAEIQLNYPGFDASLACAFDRNGSNRFIIDGDEGSLVIDAPFLRATRIIVTKNPVARHLAIPAGSSRLVLFAGKVARKLPLPGLTVHDHDFPGKGLQFEIEAASKAILEGKHEHPLMPLSANIAALEIIETVLAQPAS</sequence>
<dbReference type="Pfam" id="PF22725">
    <property type="entry name" value="GFO_IDH_MocA_C3"/>
    <property type="match status" value="1"/>
</dbReference>
<keyword evidence="6" id="KW-1185">Reference proteome</keyword>
<accession>A0A7W8X8A8</accession>
<reference evidence="5 6" key="1">
    <citation type="submission" date="2020-08" db="EMBL/GenBank/DDBJ databases">
        <title>Genomic Encyclopedia of Type Strains, Phase IV (KMG-V): Genome sequencing to study the core and pangenomes of soil and plant-associated prokaryotes.</title>
        <authorList>
            <person name="Whitman W."/>
        </authorList>
    </citation>
    <scope>NUCLEOTIDE SEQUENCE [LARGE SCALE GENOMIC DNA]</scope>
    <source>
        <strain evidence="5 6">SEMIA 4084</strain>
    </source>
</reference>
<comment type="caution">
    <text evidence="5">The sequence shown here is derived from an EMBL/GenBank/DDBJ whole genome shotgun (WGS) entry which is preliminary data.</text>
</comment>
<evidence type="ECO:0000256" key="1">
    <source>
        <dbReference type="ARBA" id="ARBA00010928"/>
    </source>
</evidence>
<dbReference type="PANTHER" id="PTHR22604">
    <property type="entry name" value="OXIDOREDUCTASES"/>
    <property type="match status" value="1"/>
</dbReference>
<dbReference type="Gene3D" id="3.30.360.10">
    <property type="entry name" value="Dihydrodipicolinate Reductase, domain 2"/>
    <property type="match status" value="1"/>
</dbReference>